<name>A0A0C5VQ44_9GAMM</name>
<evidence type="ECO:0000313" key="2">
    <source>
        <dbReference type="Proteomes" id="UP000032266"/>
    </source>
</evidence>
<keyword evidence="2" id="KW-1185">Reference proteome</keyword>
<sequence length="38" mass="4326">MLKGASLYIMVTIEKQEILRRSEGVLPAMNYSEGVELR</sequence>
<dbReference type="HOGENOM" id="CLU_3328451_0_0_6"/>
<organism evidence="1 2">
    <name type="scientific">Gynuella sunshinyii YC6258</name>
    <dbReference type="NCBI Taxonomy" id="1445510"/>
    <lineage>
        <taxon>Bacteria</taxon>
        <taxon>Pseudomonadati</taxon>
        <taxon>Pseudomonadota</taxon>
        <taxon>Gammaproteobacteria</taxon>
        <taxon>Oceanospirillales</taxon>
        <taxon>Saccharospirillaceae</taxon>
        <taxon>Gynuella</taxon>
    </lineage>
</organism>
<evidence type="ECO:0000313" key="1">
    <source>
        <dbReference type="EMBL" id="AJQ92404.1"/>
    </source>
</evidence>
<gene>
    <name evidence="1" type="ORF">YC6258_00354</name>
</gene>
<dbReference type="KEGG" id="gsn:YC6258_00354"/>
<reference evidence="1 2" key="1">
    <citation type="submission" date="2014-01" db="EMBL/GenBank/DDBJ databases">
        <title>Full genme sequencing of cellulolytic bacterium Gynuella sunshinyii YC6258T gen. nov., sp. nov.</title>
        <authorList>
            <person name="Khan H."/>
            <person name="Chung E.J."/>
            <person name="Chung Y.R."/>
        </authorList>
    </citation>
    <scope>NUCLEOTIDE SEQUENCE [LARGE SCALE GENOMIC DNA]</scope>
    <source>
        <strain evidence="1 2">YC6258</strain>
    </source>
</reference>
<dbReference type="EMBL" id="CP007142">
    <property type="protein sequence ID" value="AJQ92404.1"/>
    <property type="molecule type" value="Genomic_DNA"/>
</dbReference>
<accession>A0A0C5VQ44</accession>
<proteinExistence type="predicted"/>
<protein>
    <submittedName>
        <fullName evidence="1">Uncharacterized protein</fullName>
    </submittedName>
</protein>
<dbReference type="AlphaFoldDB" id="A0A0C5VQ44"/>
<dbReference type="Proteomes" id="UP000032266">
    <property type="component" value="Chromosome"/>
</dbReference>